<keyword evidence="2" id="KW-0560">Oxidoreductase</keyword>
<reference evidence="5 6" key="1">
    <citation type="submission" date="2016-10" db="EMBL/GenBank/DDBJ databases">
        <authorList>
            <person name="Cai Z."/>
        </authorList>
    </citation>
    <scope>NUCLEOTIDE SEQUENCE [LARGE SCALE GENOMIC DNA]</scope>
</reference>
<dbReference type="Pfam" id="PF01565">
    <property type="entry name" value="FAD_binding_4"/>
    <property type="match status" value="1"/>
</dbReference>
<dbReference type="Pfam" id="PF04030">
    <property type="entry name" value="ALO"/>
    <property type="match status" value="1"/>
</dbReference>
<proteinExistence type="predicted"/>
<dbReference type="InterPro" id="IPR010031">
    <property type="entry name" value="FAD_lactone_oxidase-like"/>
</dbReference>
<dbReference type="PANTHER" id="PTHR43762:SF7">
    <property type="entry name" value="FAD-BINDING PCMH-TYPE DOMAIN-CONTAINING PROTEIN"/>
    <property type="match status" value="1"/>
</dbReference>
<comment type="pathway">
    <text evidence="1">Cofactor biosynthesis; L-ascorbate biosynthesis.</text>
</comment>
<dbReference type="SUPFAM" id="SSF56176">
    <property type="entry name" value="FAD-binding/transporter-associated domain-like"/>
    <property type="match status" value="1"/>
</dbReference>
<dbReference type="AlphaFoldDB" id="A0A383W050"/>
<name>A0A383W050_TETOB</name>
<evidence type="ECO:0000256" key="3">
    <source>
        <dbReference type="SAM" id="SignalP"/>
    </source>
</evidence>
<dbReference type="InterPro" id="IPR006094">
    <property type="entry name" value="Oxid_FAD_bind_N"/>
</dbReference>
<dbReference type="GO" id="GO:0003885">
    <property type="term" value="F:D-arabinono-1,4-lactone oxidase activity"/>
    <property type="evidence" value="ECO:0007669"/>
    <property type="project" value="InterPro"/>
</dbReference>
<dbReference type="PROSITE" id="PS51387">
    <property type="entry name" value="FAD_PCMH"/>
    <property type="match status" value="1"/>
</dbReference>
<evidence type="ECO:0000256" key="1">
    <source>
        <dbReference type="ARBA" id="ARBA00005147"/>
    </source>
</evidence>
<evidence type="ECO:0000256" key="2">
    <source>
        <dbReference type="ARBA" id="ARBA00023002"/>
    </source>
</evidence>
<dbReference type="GO" id="GO:0016020">
    <property type="term" value="C:membrane"/>
    <property type="evidence" value="ECO:0007669"/>
    <property type="project" value="InterPro"/>
</dbReference>
<dbReference type="Proteomes" id="UP000256970">
    <property type="component" value="Unassembled WGS sequence"/>
</dbReference>
<sequence length="653" mass="69413">MPLSSRAAAAWVLLLCVCALPLIEIQALSPLKPPKTITASLTSAYGDVTCENQQVVVPTSTAEVAAAVRYYYSMQPASAGGPAATGGTPVKIRVVSRARGFNASDGYRQMGFHERAGFACAKGSQPGTGAVSLLMVNMRKVLSRSGATVRMQAGITLTEILRYATSQNLTVPFGAMPQYGDLTLGGTLATGAHGLGGRSNANMADIVRAITFVDGTGNITRVSRNSNVGRGLVGGLGMLGVITEVTLQLKPGSGKTRSWSPGLRSDANFAQELLQLWEKYSHISVYWRPDLKQYKATVVEGVPLSSPLHPPPVNASLPPTGGLFHPQSESIVSTAGQLIAALHSDKDSTGLFCRAFGSFLFNSESFGWVYGYKQGAGGAITPFTADNGTGFTNDMQTSECDIPGSPPGSGSCFYNPAVWERIWTKEKAAGSSRLTPSISLEEIEFALEATSLPSFIADFKLMAANMKTDVPGGCWPGGMIMLRTGFRTRDHISPQTGSAAERVMWVELGVFRPNVPLNAQQQSLKPRQQKRGAAVQQYFEQLLVCKYKARPHWGKGWSRVFTSTACPIKDLYPASNWATQLSLQQQYDPAKLFETQLLSSVLMGGAANPGGAACTSEMSCYCNADEDCGAAGLCCKAAPAVLPAVKSKLCLPC</sequence>
<accession>A0A383W050</accession>
<keyword evidence="3" id="KW-0732">Signal</keyword>
<dbReference type="STRING" id="3088.A0A383W050"/>
<gene>
    <name evidence="5" type="ORF">BQ4739_LOCUS10630</name>
</gene>
<dbReference type="InterPro" id="IPR016169">
    <property type="entry name" value="FAD-bd_PCMH_sub2"/>
</dbReference>
<organism evidence="5 6">
    <name type="scientific">Tetradesmus obliquus</name>
    <name type="common">Green alga</name>
    <name type="synonym">Acutodesmus obliquus</name>
    <dbReference type="NCBI Taxonomy" id="3088"/>
    <lineage>
        <taxon>Eukaryota</taxon>
        <taxon>Viridiplantae</taxon>
        <taxon>Chlorophyta</taxon>
        <taxon>core chlorophytes</taxon>
        <taxon>Chlorophyceae</taxon>
        <taxon>CS clade</taxon>
        <taxon>Sphaeropleales</taxon>
        <taxon>Scenedesmaceae</taxon>
        <taxon>Tetradesmus</taxon>
    </lineage>
</organism>
<feature type="signal peptide" evidence="3">
    <location>
        <begin position="1"/>
        <end position="27"/>
    </location>
</feature>
<dbReference type="GO" id="GO:0071949">
    <property type="term" value="F:FAD binding"/>
    <property type="evidence" value="ECO:0007669"/>
    <property type="project" value="InterPro"/>
</dbReference>
<dbReference type="Gene3D" id="3.30.465.10">
    <property type="match status" value="1"/>
</dbReference>
<protein>
    <recommendedName>
        <fullName evidence="4">FAD-binding PCMH-type domain-containing protein</fullName>
    </recommendedName>
</protein>
<evidence type="ECO:0000313" key="6">
    <source>
        <dbReference type="Proteomes" id="UP000256970"/>
    </source>
</evidence>
<dbReference type="InterPro" id="IPR007173">
    <property type="entry name" value="ALO_C"/>
</dbReference>
<feature type="chain" id="PRO_5016929555" description="FAD-binding PCMH-type domain-containing protein" evidence="3">
    <location>
        <begin position="28"/>
        <end position="653"/>
    </location>
</feature>
<evidence type="ECO:0000313" key="5">
    <source>
        <dbReference type="EMBL" id="SZX70414.1"/>
    </source>
</evidence>
<keyword evidence="6" id="KW-1185">Reference proteome</keyword>
<dbReference type="EMBL" id="FNXT01000989">
    <property type="protein sequence ID" value="SZX70414.1"/>
    <property type="molecule type" value="Genomic_DNA"/>
</dbReference>
<dbReference type="InterPro" id="IPR036318">
    <property type="entry name" value="FAD-bd_PCMH-like_sf"/>
</dbReference>
<dbReference type="PANTHER" id="PTHR43762">
    <property type="entry name" value="L-GULONOLACTONE OXIDASE"/>
    <property type="match status" value="1"/>
</dbReference>
<evidence type="ECO:0000259" key="4">
    <source>
        <dbReference type="PROSITE" id="PS51387"/>
    </source>
</evidence>
<feature type="domain" description="FAD-binding PCMH-type" evidence="4">
    <location>
        <begin position="48"/>
        <end position="252"/>
    </location>
</feature>
<dbReference type="InterPro" id="IPR016166">
    <property type="entry name" value="FAD-bd_PCMH"/>
</dbReference>